<dbReference type="Gene3D" id="3.40.970.10">
    <property type="entry name" value="Ribonuclease H1, N-terminal domain"/>
    <property type="match status" value="1"/>
</dbReference>
<dbReference type="InterPro" id="IPR009027">
    <property type="entry name" value="Ribosomal_bL9/RNase_H1_N"/>
</dbReference>
<evidence type="ECO:0000313" key="3">
    <source>
        <dbReference type="Proteomes" id="UP001213000"/>
    </source>
</evidence>
<gene>
    <name evidence="2" type="ORF">NP233_g486</name>
</gene>
<keyword evidence="3" id="KW-1185">Reference proteome</keyword>
<evidence type="ECO:0000313" key="2">
    <source>
        <dbReference type="EMBL" id="KAJ3576383.1"/>
    </source>
</evidence>
<dbReference type="SUPFAM" id="SSF55658">
    <property type="entry name" value="L9 N-domain-like"/>
    <property type="match status" value="1"/>
</dbReference>
<name>A0AAD5YVR9_9AGAR</name>
<feature type="domain" description="Ribonuclease H1 N-terminal" evidence="1">
    <location>
        <begin position="110"/>
        <end position="150"/>
    </location>
</feature>
<dbReference type="Proteomes" id="UP001213000">
    <property type="component" value="Unassembled WGS sequence"/>
</dbReference>
<dbReference type="Pfam" id="PF01693">
    <property type="entry name" value="Cauli_VI"/>
    <property type="match status" value="1"/>
</dbReference>
<dbReference type="AlphaFoldDB" id="A0AAD5YVR9"/>
<accession>A0AAD5YVR9</accession>
<protein>
    <recommendedName>
        <fullName evidence="1">Ribonuclease H1 N-terminal domain-containing protein</fullName>
    </recommendedName>
</protein>
<dbReference type="EMBL" id="JANIEX010000013">
    <property type="protein sequence ID" value="KAJ3576383.1"/>
    <property type="molecule type" value="Genomic_DNA"/>
</dbReference>
<comment type="caution">
    <text evidence="2">The sequence shown here is derived from an EMBL/GenBank/DDBJ whole genome shotgun (WGS) entry which is preliminary data.</text>
</comment>
<evidence type="ECO:0000259" key="1">
    <source>
        <dbReference type="Pfam" id="PF01693"/>
    </source>
</evidence>
<proteinExistence type="predicted"/>
<sequence length="406" mass="45747">MYQPYDFSLVLKNPLLHEIFLVESSKSQSVWFDLFTSTATSLSPTICDYSFENMRLTKDSAVIKEFFIPNFPTLPKRPAGTTVRPFVVAETEPIYGVSYFTTEGSTHTAYLVLDGRRMGVFNSWAACIAQVHKYPKARYIPYDLREEAQADWGQVLQNGTWGDLTSTGDRICLRSLPPFGMHIVSPLTVSAYVQAGVEKLDIPFECIALLPPDNIEDLEKKLAEVMLDDFEADRLKFKAQSQTKSLRHPISKPKAITSSLPRMDLDPIMEVEPSKAPCPMPTDMRASKIKIIGNPISDLGIALTFFTDARNTRGYHWQFSETSPDTHKILDSFWYVVTHGAYPGIYSGRFEAETGLGNAPVKKLHAFLTLKDAGHFLNWAFMSDWLVEYNEQGVSRCIGCGIKHKF</sequence>
<dbReference type="InterPro" id="IPR011320">
    <property type="entry name" value="RNase_H1_N"/>
</dbReference>
<dbReference type="InterPro" id="IPR037056">
    <property type="entry name" value="RNase_H1_N_sf"/>
</dbReference>
<organism evidence="2 3">
    <name type="scientific">Leucocoprinus birnbaumii</name>
    <dbReference type="NCBI Taxonomy" id="56174"/>
    <lineage>
        <taxon>Eukaryota</taxon>
        <taxon>Fungi</taxon>
        <taxon>Dikarya</taxon>
        <taxon>Basidiomycota</taxon>
        <taxon>Agaricomycotina</taxon>
        <taxon>Agaricomycetes</taxon>
        <taxon>Agaricomycetidae</taxon>
        <taxon>Agaricales</taxon>
        <taxon>Agaricineae</taxon>
        <taxon>Agaricaceae</taxon>
        <taxon>Leucocoprinus</taxon>
    </lineage>
</organism>
<reference evidence="2" key="1">
    <citation type="submission" date="2022-07" db="EMBL/GenBank/DDBJ databases">
        <title>Genome Sequence of Leucocoprinus birnbaumii.</title>
        <authorList>
            <person name="Buettner E."/>
        </authorList>
    </citation>
    <scope>NUCLEOTIDE SEQUENCE</scope>
    <source>
        <strain evidence="2">VT141</strain>
    </source>
</reference>